<evidence type="ECO:0000256" key="1">
    <source>
        <dbReference type="SAM" id="Phobius"/>
    </source>
</evidence>
<organism evidence="2 3">
    <name type="scientific">Aquimarina celericrescens</name>
    <dbReference type="NCBI Taxonomy" id="1964542"/>
    <lineage>
        <taxon>Bacteria</taxon>
        <taxon>Pseudomonadati</taxon>
        <taxon>Bacteroidota</taxon>
        <taxon>Flavobacteriia</taxon>
        <taxon>Flavobacteriales</taxon>
        <taxon>Flavobacteriaceae</taxon>
        <taxon>Aquimarina</taxon>
    </lineage>
</organism>
<protein>
    <submittedName>
        <fullName evidence="2">FeoB-associated Cys-rich membrane protein</fullName>
    </submittedName>
</protein>
<dbReference type="Pfam" id="PF12669">
    <property type="entry name" value="FeoB_associated"/>
    <property type="match status" value="1"/>
</dbReference>
<dbReference type="EMBL" id="JBHUHY010000003">
    <property type="protein sequence ID" value="MFD2186103.1"/>
    <property type="molecule type" value="Genomic_DNA"/>
</dbReference>
<feature type="transmembrane region" description="Helical" evidence="1">
    <location>
        <begin position="6"/>
        <end position="27"/>
    </location>
</feature>
<name>A0ABW5ASY2_9FLAO</name>
<keyword evidence="3" id="KW-1185">Reference proteome</keyword>
<keyword evidence="1" id="KW-0812">Transmembrane</keyword>
<comment type="caution">
    <text evidence="2">The sequence shown here is derived from an EMBL/GenBank/DDBJ whole genome shotgun (WGS) entry which is preliminary data.</text>
</comment>
<gene>
    <name evidence="2" type="ORF">ACFSJT_04815</name>
</gene>
<evidence type="ECO:0000313" key="3">
    <source>
        <dbReference type="Proteomes" id="UP001597344"/>
    </source>
</evidence>
<proteinExistence type="predicted"/>
<evidence type="ECO:0000313" key="2">
    <source>
        <dbReference type="EMBL" id="MFD2186103.1"/>
    </source>
</evidence>
<dbReference type="RefSeq" id="WP_378319089.1">
    <property type="nucleotide sequence ID" value="NZ_JBHUHY010000003.1"/>
</dbReference>
<dbReference type="Proteomes" id="UP001597344">
    <property type="component" value="Unassembled WGS sequence"/>
</dbReference>
<accession>A0ABW5ASY2</accession>
<sequence length="49" mass="5349">MNILIQNILVFLIFGLAVGFLVKKFFWKPALSSSKKKSASCGSTDCGCH</sequence>
<keyword evidence="1" id="KW-0472">Membrane</keyword>
<keyword evidence="1" id="KW-1133">Transmembrane helix</keyword>
<reference evidence="3" key="1">
    <citation type="journal article" date="2019" name="Int. J. Syst. Evol. Microbiol.">
        <title>The Global Catalogue of Microorganisms (GCM) 10K type strain sequencing project: providing services to taxonomists for standard genome sequencing and annotation.</title>
        <authorList>
            <consortium name="The Broad Institute Genomics Platform"/>
            <consortium name="The Broad Institute Genome Sequencing Center for Infectious Disease"/>
            <person name="Wu L."/>
            <person name="Ma J."/>
        </authorList>
    </citation>
    <scope>NUCLEOTIDE SEQUENCE [LARGE SCALE GENOMIC DNA]</scope>
    <source>
        <strain evidence="3">DT92</strain>
    </source>
</reference>